<dbReference type="Proteomes" id="UP000765509">
    <property type="component" value="Unassembled WGS sequence"/>
</dbReference>
<evidence type="ECO:0000313" key="3">
    <source>
        <dbReference type="Proteomes" id="UP000765509"/>
    </source>
</evidence>
<keyword evidence="3" id="KW-1185">Reference proteome</keyword>
<proteinExistence type="predicted"/>
<sequence>MIPEFQATLASIRAPTEDPLRKEGRGPRRSTSLSGVVGRFPGVARTTFKGPGQDGEEEEENSVEEEESDGAPVGTSQGTGGPNIAQYNQPVFHQSEPSLLAIMQQMTQIMANLQKASSSDSSRALAFKTPSMKAPECFDGTQPFKVRTFIQSFQLIFHDDWANVSQDKKKVLYATSFLIGRAAKCIVPYLSNLTNQDPKYLLNSGKLFESQLFTLFGDPNEVRKAEAELDSLRMNTLPISEVWSQELGIGGEELILGLDFINHSNPFIDWRQGLITFNTNHNDYHDPSKSFSNKFSSSKSCAALVGDSRTPSFLSSVHIPFLNSHMSLLPSRDEVFKEIQDVAEDSSVSSLHLFFGNMDLPPSSYCDSLEEFLDEEEEPEEVETLIKVVPCVYHQYLDVFSEVKAEKLPPHRACDHHIELEESLPPVGVI</sequence>
<protein>
    <submittedName>
        <fullName evidence="2">Uncharacterized protein</fullName>
    </submittedName>
</protein>
<feature type="compositionally biased region" description="Basic and acidic residues" evidence="1">
    <location>
        <begin position="15"/>
        <end position="26"/>
    </location>
</feature>
<feature type="region of interest" description="Disordered" evidence="1">
    <location>
        <begin position="1"/>
        <end position="87"/>
    </location>
</feature>
<gene>
    <name evidence="2" type="ORF">O181_062157</name>
</gene>
<dbReference type="EMBL" id="AVOT02029548">
    <property type="protein sequence ID" value="MBW0522442.1"/>
    <property type="molecule type" value="Genomic_DNA"/>
</dbReference>
<evidence type="ECO:0000256" key="1">
    <source>
        <dbReference type="SAM" id="MobiDB-lite"/>
    </source>
</evidence>
<accession>A0A9Q3EM45</accession>
<reference evidence="2" key="1">
    <citation type="submission" date="2021-03" db="EMBL/GenBank/DDBJ databases">
        <title>Draft genome sequence of rust myrtle Austropuccinia psidii MF-1, a brazilian biotype.</title>
        <authorList>
            <person name="Quecine M.C."/>
            <person name="Pachon D.M.R."/>
            <person name="Bonatelli M.L."/>
            <person name="Correr F.H."/>
            <person name="Franceschini L.M."/>
            <person name="Leite T.F."/>
            <person name="Margarido G.R.A."/>
            <person name="Almeida C.A."/>
            <person name="Ferrarezi J.A."/>
            <person name="Labate C.A."/>
        </authorList>
    </citation>
    <scope>NUCLEOTIDE SEQUENCE</scope>
    <source>
        <strain evidence="2">MF-1</strain>
    </source>
</reference>
<feature type="compositionally biased region" description="Acidic residues" evidence="1">
    <location>
        <begin position="54"/>
        <end position="69"/>
    </location>
</feature>
<dbReference type="AlphaFoldDB" id="A0A9Q3EM45"/>
<evidence type="ECO:0000313" key="2">
    <source>
        <dbReference type="EMBL" id="MBW0522442.1"/>
    </source>
</evidence>
<organism evidence="2 3">
    <name type="scientific">Austropuccinia psidii MF-1</name>
    <dbReference type="NCBI Taxonomy" id="1389203"/>
    <lineage>
        <taxon>Eukaryota</taxon>
        <taxon>Fungi</taxon>
        <taxon>Dikarya</taxon>
        <taxon>Basidiomycota</taxon>
        <taxon>Pucciniomycotina</taxon>
        <taxon>Pucciniomycetes</taxon>
        <taxon>Pucciniales</taxon>
        <taxon>Sphaerophragmiaceae</taxon>
        <taxon>Austropuccinia</taxon>
    </lineage>
</organism>
<comment type="caution">
    <text evidence="2">The sequence shown here is derived from an EMBL/GenBank/DDBJ whole genome shotgun (WGS) entry which is preliminary data.</text>
</comment>
<name>A0A9Q3EM45_9BASI</name>